<dbReference type="NCBIfam" id="TIGR02822">
    <property type="entry name" value="adh_fam_2"/>
    <property type="match status" value="1"/>
</dbReference>
<comment type="cofactor">
    <cofactor evidence="1 6">
        <name>Zn(2+)</name>
        <dbReference type="ChEBI" id="CHEBI:29105"/>
    </cofactor>
</comment>
<organism evidence="8 9">
    <name type="scientific">Promethearchaeum syntrophicum</name>
    <dbReference type="NCBI Taxonomy" id="2594042"/>
    <lineage>
        <taxon>Archaea</taxon>
        <taxon>Promethearchaeati</taxon>
        <taxon>Promethearchaeota</taxon>
        <taxon>Promethearchaeia</taxon>
        <taxon>Promethearchaeales</taxon>
        <taxon>Promethearchaeaceae</taxon>
        <taxon>Promethearchaeum</taxon>
    </lineage>
</organism>
<dbReference type="InterPro" id="IPR020843">
    <property type="entry name" value="ER"/>
</dbReference>
<evidence type="ECO:0000256" key="6">
    <source>
        <dbReference type="RuleBase" id="RU361277"/>
    </source>
</evidence>
<dbReference type="GO" id="GO:0005737">
    <property type="term" value="C:cytoplasm"/>
    <property type="evidence" value="ECO:0007669"/>
    <property type="project" value="TreeGrafter"/>
</dbReference>
<dbReference type="PANTHER" id="PTHR42940:SF8">
    <property type="entry name" value="VACUOLAR PROTEIN SORTING-ASSOCIATED PROTEIN 11"/>
    <property type="match status" value="1"/>
</dbReference>
<dbReference type="PROSITE" id="PS00059">
    <property type="entry name" value="ADH_ZINC"/>
    <property type="match status" value="1"/>
</dbReference>
<dbReference type="RefSeq" id="WP_147664241.1">
    <property type="nucleotide sequence ID" value="NZ_CP042905.2"/>
</dbReference>
<dbReference type="EMBL" id="CP042905">
    <property type="protein sequence ID" value="QEE17346.1"/>
    <property type="molecule type" value="Genomic_DNA"/>
</dbReference>
<dbReference type="InterPro" id="IPR011032">
    <property type="entry name" value="GroES-like_sf"/>
</dbReference>
<dbReference type="Gene3D" id="3.90.180.10">
    <property type="entry name" value="Medium-chain alcohol dehydrogenases, catalytic domain"/>
    <property type="match status" value="1"/>
</dbReference>
<dbReference type="Proteomes" id="UP000321408">
    <property type="component" value="Chromosome"/>
</dbReference>
<dbReference type="SMART" id="SM00829">
    <property type="entry name" value="PKS_ER"/>
    <property type="match status" value="1"/>
</dbReference>
<evidence type="ECO:0000256" key="5">
    <source>
        <dbReference type="ARBA" id="ARBA00023002"/>
    </source>
</evidence>
<evidence type="ECO:0000256" key="2">
    <source>
        <dbReference type="ARBA" id="ARBA00008072"/>
    </source>
</evidence>
<gene>
    <name evidence="8" type="ORF">DSAG12_03179</name>
</gene>
<dbReference type="Pfam" id="PF08240">
    <property type="entry name" value="ADH_N"/>
    <property type="match status" value="1"/>
</dbReference>
<dbReference type="KEGG" id="psyt:DSAG12_03179"/>
<dbReference type="InterPro" id="IPR002328">
    <property type="entry name" value="ADH_Zn_CS"/>
</dbReference>
<name>A0A5B9DF41_9ARCH</name>
<comment type="similarity">
    <text evidence="2 6">Belongs to the zinc-containing alcohol dehydrogenase family.</text>
</comment>
<dbReference type="Pfam" id="PF00107">
    <property type="entry name" value="ADH_zinc_N"/>
    <property type="match status" value="1"/>
</dbReference>
<sequence>MKAMVLRKTNTIEKLPLIYTEILKPEPQQNEIRIKIRTCGVCHTDLHEIEGDLPTKKLNLVPGHEIIGIVDKCGINVENFSNGDRVGVPWLYSACGTCKYCKRGQENLCDNAKFTGYNVNGGYAEYMVVSSNFAYKIPLIFSDAEAAPLMCAGVIGYRSIRLSQIKPGETLGLFGFGASAHIVIQIALYWKCKVFVFTRSKNHQEHARKLGASWVGTSKDNPPRKIDSAISFVPSGLIIHDILRVLDKGGTLAINAIHLTDIPAIQWNLLYYERQIISVANTTRQDAIEFLKLAGEIPIKIEVQTYNLKDANKALQDLKNSKFNGAAVLLIEEK</sequence>
<dbReference type="InterPro" id="IPR036291">
    <property type="entry name" value="NAD(P)-bd_dom_sf"/>
</dbReference>
<dbReference type="PANTHER" id="PTHR42940">
    <property type="entry name" value="ALCOHOL DEHYDROGENASE 1-RELATED"/>
    <property type="match status" value="1"/>
</dbReference>
<evidence type="ECO:0000256" key="3">
    <source>
        <dbReference type="ARBA" id="ARBA00022723"/>
    </source>
</evidence>
<dbReference type="GeneID" id="41331148"/>
<dbReference type="InterPro" id="IPR013149">
    <property type="entry name" value="ADH-like_C"/>
</dbReference>
<protein>
    <submittedName>
        <fullName evidence="8">Zinc-dependent alcohol dehydrogenase family protein</fullName>
    </submittedName>
</protein>
<dbReference type="CDD" id="cd08298">
    <property type="entry name" value="CAD2"/>
    <property type="match status" value="1"/>
</dbReference>
<reference evidence="8 9" key="1">
    <citation type="journal article" date="2020" name="Nature">
        <title>Isolation of an archaeon at the prokaryote-eukaryote interface.</title>
        <authorList>
            <person name="Imachi H."/>
            <person name="Nobu M.K."/>
            <person name="Nakahara N."/>
            <person name="Morono Y."/>
            <person name="Ogawara M."/>
            <person name="Takaki Y."/>
            <person name="Takano Y."/>
            <person name="Uematsu K."/>
            <person name="Ikuta T."/>
            <person name="Ito M."/>
            <person name="Matsui Y."/>
            <person name="Miyazaki M."/>
            <person name="Murata K."/>
            <person name="Saito Y."/>
            <person name="Sakai S."/>
            <person name="Song C."/>
            <person name="Tasumi E."/>
            <person name="Yamanaka Y."/>
            <person name="Yamaguchi T."/>
            <person name="Kamagata Y."/>
            <person name="Tamaki H."/>
            <person name="Takai K."/>
        </authorList>
    </citation>
    <scope>NUCLEOTIDE SEQUENCE [LARGE SCALE GENOMIC DNA]</scope>
    <source>
        <strain evidence="8 9">MK-D1</strain>
    </source>
</reference>
<dbReference type="SUPFAM" id="SSF50129">
    <property type="entry name" value="GroES-like"/>
    <property type="match status" value="1"/>
</dbReference>
<keyword evidence="3 6" id="KW-0479">Metal-binding</keyword>
<keyword evidence="9" id="KW-1185">Reference proteome</keyword>
<dbReference type="Gene3D" id="3.40.50.720">
    <property type="entry name" value="NAD(P)-binding Rossmann-like Domain"/>
    <property type="match status" value="1"/>
</dbReference>
<proteinExistence type="inferred from homology"/>
<keyword evidence="5" id="KW-0560">Oxidoreductase</keyword>
<reference evidence="8 9" key="2">
    <citation type="journal article" date="2024" name="Int. J. Syst. Evol. Microbiol.">
        <title>Promethearchaeum syntrophicum gen. nov., sp. nov., an anaerobic, obligately syntrophic archaeon, the first isolate of the lineage 'Asgard' archaea, and proposal of the new archaeal phylum Promethearchaeota phyl. nov. and kingdom Promethearchaeati regn. nov.</title>
        <authorList>
            <person name="Imachi H."/>
            <person name="Nobu M.K."/>
            <person name="Kato S."/>
            <person name="Takaki Y."/>
            <person name="Miyazaki M."/>
            <person name="Miyata M."/>
            <person name="Ogawara M."/>
            <person name="Saito Y."/>
            <person name="Sakai S."/>
            <person name="Tahara Y.O."/>
            <person name="Takano Y."/>
            <person name="Tasumi E."/>
            <person name="Uematsu K."/>
            <person name="Yoshimura T."/>
            <person name="Itoh T."/>
            <person name="Ohkuma M."/>
            <person name="Takai K."/>
        </authorList>
    </citation>
    <scope>NUCLEOTIDE SEQUENCE [LARGE SCALE GENOMIC DNA]</scope>
    <source>
        <strain evidence="8 9">MK-D1</strain>
    </source>
</reference>
<dbReference type="GO" id="GO:0004022">
    <property type="term" value="F:alcohol dehydrogenase (NAD+) activity"/>
    <property type="evidence" value="ECO:0007669"/>
    <property type="project" value="UniProtKB-EC"/>
</dbReference>
<evidence type="ECO:0000256" key="4">
    <source>
        <dbReference type="ARBA" id="ARBA00022833"/>
    </source>
</evidence>
<dbReference type="AlphaFoldDB" id="A0A5B9DF41"/>
<evidence type="ECO:0000313" key="8">
    <source>
        <dbReference type="EMBL" id="QEE17346.1"/>
    </source>
</evidence>
<dbReference type="InterPro" id="IPR013154">
    <property type="entry name" value="ADH-like_N"/>
</dbReference>
<evidence type="ECO:0000256" key="1">
    <source>
        <dbReference type="ARBA" id="ARBA00001947"/>
    </source>
</evidence>
<evidence type="ECO:0000259" key="7">
    <source>
        <dbReference type="SMART" id="SM00829"/>
    </source>
</evidence>
<dbReference type="GO" id="GO:0008270">
    <property type="term" value="F:zinc ion binding"/>
    <property type="evidence" value="ECO:0007669"/>
    <property type="project" value="InterPro"/>
</dbReference>
<accession>A0A5B9DF41</accession>
<evidence type="ECO:0000313" key="9">
    <source>
        <dbReference type="Proteomes" id="UP000321408"/>
    </source>
</evidence>
<feature type="domain" description="Enoyl reductase (ER)" evidence="7">
    <location>
        <begin position="10"/>
        <end position="329"/>
    </location>
</feature>
<dbReference type="SUPFAM" id="SSF51735">
    <property type="entry name" value="NAD(P)-binding Rossmann-fold domains"/>
    <property type="match status" value="1"/>
</dbReference>
<dbReference type="OrthoDB" id="8709at2157"/>
<dbReference type="InterPro" id="IPR014187">
    <property type="entry name" value="ADH_Zn_typ-2"/>
</dbReference>
<keyword evidence="4 6" id="KW-0862">Zinc</keyword>